<reference evidence="3" key="1">
    <citation type="submission" date="2022-09" db="EMBL/GenBank/DDBJ databases">
        <title>Intensive care unit water sources are persistently colonized with multi-drug resistant bacteria and are the site of extensive horizontal gene transfer of antibiotic resistance genes.</title>
        <authorList>
            <person name="Diorio-Toth L."/>
        </authorList>
    </citation>
    <scope>NUCLEOTIDE SEQUENCE</scope>
    <source>
        <strain evidence="3">GD04153</strain>
    </source>
</reference>
<dbReference type="InterPro" id="IPR010031">
    <property type="entry name" value="FAD_lactone_oxidase-like"/>
</dbReference>
<feature type="domain" description="FAD-binding PCMH-type" evidence="2">
    <location>
        <begin position="10"/>
        <end position="180"/>
    </location>
</feature>
<dbReference type="InterPro" id="IPR006094">
    <property type="entry name" value="Oxid_FAD_bind_N"/>
</dbReference>
<dbReference type="GO" id="GO:0003885">
    <property type="term" value="F:D-arabinono-1,4-lactone oxidase activity"/>
    <property type="evidence" value="ECO:0007669"/>
    <property type="project" value="TreeGrafter"/>
</dbReference>
<gene>
    <name evidence="3" type="ORF">N7376_08425</name>
</gene>
<dbReference type="Pfam" id="PF01565">
    <property type="entry name" value="FAD_binding_4"/>
    <property type="match status" value="1"/>
</dbReference>
<dbReference type="PANTHER" id="PTHR43762:SF1">
    <property type="entry name" value="D-ARABINONO-1,4-LACTONE OXIDASE"/>
    <property type="match status" value="1"/>
</dbReference>
<dbReference type="PANTHER" id="PTHR43762">
    <property type="entry name" value="L-GULONOLACTONE OXIDASE"/>
    <property type="match status" value="1"/>
</dbReference>
<evidence type="ECO:0000256" key="1">
    <source>
        <dbReference type="ARBA" id="ARBA00022827"/>
    </source>
</evidence>
<sequence>MEQSFDSFGRVDRRQRRFLPLDLLEADFAGALHEGASLLPFGNGRSYGDSCHNDAGFLAPMQARRRILQFDPDTGLLSAESGTLLSDIIAHVAPHGYFLPVTPGTQFVTLGGAIANDVHGKNHHLRGTFGCHVDGLDLLRSDGVRYKCSDAENIDLFRATIGGMGLTGLILRATIRLMRVGGLDIEEKILPFGSLDAYFDMAEVADRENEYAVAWVDQLSDGRGLLMVGNHVRKASGPQPSRMGRFGVPFELPFSVLNRTSLSLFNAAYFRRKGRLRTAHRVPYRNFFYPLDSIRNWNRLYGPRGLYQHQSVVPFDAARKVIPAMLEASRAAGQVSFLTVLKRFGSVKSPGLMSFPMPGYTLTMDFPNRGGKTLELLDSLDQMVVGVGGRVNPYKDQRMSAEVFAASFPGWRDFEVFRDKAFNSNFWRRTALTSGAAV</sequence>
<organism evidence="3 4">
    <name type="scientific">Brucella intermedia GD04153</name>
    <dbReference type="NCBI Taxonomy" id="2975438"/>
    <lineage>
        <taxon>Bacteria</taxon>
        <taxon>Pseudomonadati</taxon>
        <taxon>Pseudomonadota</taxon>
        <taxon>Alphaproteobacteria</taxon>
        <taxon>Hyphomicrobiales</taxon>
        <taxon>Brucellaceae</taxon>
        <taxon>Brucella/Ochrobactrum group</taxon>
        <taxon>Brucella</taxon>
    </lineage>
</organism>
<dbReference type="Gene3D" id="3.30.465.10">
    <property type="match status" value="1"/>
</dbReference>
<dbReference type="InterPro" id="IPR036318">
    <property type="entry name" value="FAD-bd_PCMH-like_sf"/>
</dbReference>
<accession>A0AA42KJU0</accession>
<keyword evidence="1" id="KW-0285">Flavoprotein</keyword>
<comment type="caution">
    <text evidence="3">The sequence shown here is derived from an EMBL/GenBank/DDBJ whole genome shotgun (WGS) entry which is preliminary data.</text>
</comment>
<dbReference type="GO" id="GO:0071949">
    <property type="term" value="F:FAD binding"/>
    <property type="evidence" value="ECO:0007669"/>
    <property type="project" value="InterPro"/>
</dbReference>
<protein>
    <submittedName>
        <fullName evidence="3">FAD-binding oxidoreductase</fullName>
    </submittedName>
</protein>
<evidence type="ECO:0000313" key="3">
    <source>
        <dbReference type="EMBL" id="MDH0124013.1"/>
    </source>
</evidence>
<dbReference type="SUPFAM" id="SSF56176">
    <property type="entry name" value="FAD-binding/transporter-associated domain-like"/>
    <property type="match status" value="1"/>
</dbReference>
<evidence type="ECO:0000313" key="4">
    <source>
        <dbReference type="Proteomes" id="UP001158087"/>
    </source>
</evidence>
<name>A0AA42KJU0_9HYPH</name>
<dbReference type="Proteomes" id="UP001158087">
    <property type="component" value="Unassembled WGS sequence"/>
</dbReference>
<keyword evidence="1" id="KW-0274">FAD</keyword>
<dbReference type="AlphaFoldDB" id="A0AA42KJU0"/>
<dbReference type="EMBL" id="JAODYY010000003">
    <property type="protein sequence ID" value="MDH0124013.1"/>
    <property type="molecule type" value="Genomic_DNA"/>
</dbReference>
<dbReference type="PROSITE" id="PS51387">
    <property type="entry name" value="FAD_PCMH"/>
    <property type="match status" value="1"/>
</dbReference>
<proteinExistence type="predicted"/>
<dbReference type="InterPro" id="IPR016169">
    <property type="entry name" value="FAD-bd_PCMH_sub2"/>
</dbReference>
<dbReference type="InterPro" id="IPR016166">
    <property type="entry name" value="FAD-bd_PCMH"/>
</dbReference>
<evidence type="ECO:0000259" key="2">
    <source>
        <dbReference type="PROSITE" id="PS51387"/>
    </source>
</evidence>